<reference evidence="4 5" key="1">
    <citation type="journal article" date="2019" name="Sci. Rep.">
        <title>Comparative genomics of chytrid fungi reveal insights into the obligate biotrophic and pathogenic lifestyle of Synchytrium endobioticum.</title>
        <authorList>
            <person name="van de Vossenberg B.T.L.H."/>
            <person name="Warris S."/>
            <person name="Nguyen H.D.T."/>
            <person name="van Gent-Pelzer M.P.E."/>
            <person name="Joly D.L."/>
            <person name="van de Geest H.C."/>
            <person name="Bonants P.J.M."/>
            <person name="Smith D.S."/>
            <person name="Levesque C.A."/>
            <person name="van der Lee T.A.J."/>
        </authorList>
    </citation>
    <scope>NUCLEOTIDE SEQUENCE [LARGE SCALE GENOMIC DNA]</scope>
    <source>
        <strain evidence="2 5">LEV6574</strain>
        <strain evidence="3 4">MB42</strain>
    </source>
</reference>
<accession>A0A507CIY0</accession>
<evidence type="ECO:0000313" key="3">
    <source>
        <dbReference type="EMBL" id="TPX41783.1"/>
    </source>
</evidence>
<dbReference type="Proteomes" id="UP000317494">
    <property type="component" value="Unassembled WGS sequence"/>
</dbReference>
<feature type="transmembrane region" description="Helical" evidence="1">
    <location>
        <begin position="65"/>
        <end position="86"/>
    </location>
</feature>
<name>A0A507CIY0_9FUNG</name>
<proteinExistence type="predicted"/>
<feature type="transmembrane region" description="Helical" evidence="1">
    <location>
        <begin position="93"/>
        <end position="111"/>
    </location>
</feature>
<gene>
    <name evidence="2" type="ORF">SeLEV6574_g07154</name>
    <name evidence="3" type="ORF">SeMB42_g05413</name>
</gene>
<sequence length="144" mass="15243">MAIPSSKQPTNGTTTYSEKVMDKLNSGYNSFVLPYAKVSDRYLGGIKRKASTYDAALSKYPLLKVFFYALIVTAGIPTGIYSLLAFFTFAGSIGIGVTISMFVTGAFLAVGGFVLSLFLGLAFLCAAAVSGGYAIAKHLHVKQS</sequence>
<dbReference type="Pfam" id="PF16015">
    <property type="entry name" value="Promethin"/>
    <property type="match status" value="1"/>
</dbReference>
<dbReference type="EMBL" id="QEAM01000471">
    <property type="protein sequence ID" value="TPX39518.1"/>
    <property type="molecule type" value="Genomic_DNA"/>
</dbReference>
<dbReference type="AlphaFoldDB" id="A0A507CIY0"/>
<protein>
    <submittedName>
        <fullName evidence="2">Uncharacterized protein</fullName>
    </submittedName>
</protein>
<feature type="transmembrane region" description="Helical" evidence="1">
    <location>
        <begin position="117"/>
        <end position="136"/>
    </location>
</feature>
<organism evidence="2 5">
    <name type="scientific">Synchytrium endobioticum</name>
    <dbReference type="NCBI Taxonomy" id="286115"/>
    <lineage>
        <taxon>Eukaryota</taxon>
        <taxon>Fungi</taxon>
        <taxon>Fungi incertae sedis</taxon>
        <taxon>Chytridiomycota</taxon>
        <taxon>Chytridiomycota incertae sedis</taxon>
        <taxon>Chytridiomycetes</taxon>
        <taxon>Synchytriales</taxon>
        <taxon>Synchytriaceae</taxon>
        <taxon>Synchytrium</taxon>
    </lineage>
</organism>
<comment type="caution">
    <text evidence="2">The sequence shown here is derived from an EMBL/GenBank/DDBJ whole genome shotgun (WGS) entry which is preliminary data.</text>
</comment>
<dbReference type="Proteomes" id="UP000320475">
    <property type="component" value="Unassembled WGS sequence"/>
</dbReference>
<evidence type="ECO:0000313" key="4">
    <source>
        <dbReference type="Proteomes" id="UP000317494"/>
    </source>
</evidence>
<keyword evidence="4" id="KW-1185">Reference proteome</keyword>
<keyword evidence="1" id="KW-0472">Membrane</keyword>
<evidence type="ECO:0000313" key="5">
    <source>
        <dbReference type="Proteomes" id="UP000320475"/>
    </source>
</evidence>
<dbReference type="EMBL" id="QEAN01000257">
    <property type="protein sequence ID" value="TPX41783.1"/>
    <property type="molecule type" value="Genomic_DNA"/>
</dbReference>
<dbReference type="VEuPathDB" id="FungiDB:SeMB42_g05413"/>
<evidence type="ECO:0000313" key="2">
    <source>
        <dbReference type="EMBL" id="TPX39518.1"/>
    </source>
</evidence>
<evidence type="ECO:0000256" key="1">
    <source>
        <dbReference type="SAM" id="Phobius"/>
    </source>
</evidence>
<keyword evidence="1" id="KW-0812">Transmembrane</keyword>
<keyword evidence="1" id="KW-1133">Transmembrane helix</keyword>